<organism evidence="1 2">
    <name type="scientific">Eumeta variegata</name>
    <name type="common">Bagworm moth</name>
    <name type="synonym">Eumeta japonica</name>
    <dbReference type="NCBI Taxonomy" id="151549"/>
    <lineage>
        <taxon>Eukaryota</taxon>
        <taxon>Metazoa</taxon>
        <taxon>Ecdysozoa</taxon>
        <taxon>Arthropoda</taxon>
        <taxon>Hexapoda</taxon>
        <taxon>Insecta</taxon>
        <taxon>Pterygota</taxon>
        <taxon>Neoptera</taxon>
        <taxon>Endopterygota</taxon>
        <taxon>Lepidoptera</taxon>
        <taxon>Glossata</taxon>
        <taxon>Ditrysia</taxon>
        <taxon>Tineoidea</taxon>
        <taxon>Psychidae</taxon>
        <taxon>Oiketicinae</taxon>
        <taxon>Eumeta</taxon>
    </lineage>
</organism>
<protein>
    <submittedName>
        <fullName evidence="1">Uncharacterized protein</fullName>
    </submittedName>
</protein>
<proteinExistence type="predicted"/>
<name>A0A4C1ZKF0_EUMVA</name>
<reference evidence="1 2" key="1">
    <citation type="journal article" date="2019" name="Commun. Biol.">
        <title>The bagworm genome reveals a unique fibroin gene that provides high tensile strength.</title>
        <authorList>
            <person name="Kono N."/>
            <person name="Nakamura H."/>
            <person name="Ohtoshi R."/>
            <person name="Tomita M."/>
            <person name="Numata K."/>
            <person name="Arakawa K."/>
        </authorList>
    </citation>
    <scope>NUCLEOTIDE SEQUENCE [LARGE SCALE GENOMIC DNA]</scope>
</reference>
<evidence type="ECO:0000313" key="1">
    <source>
        <dbReference type="EMBL" id="GBP87653.1"/>
    </source>
</evidence>
<evidence type="ECO:0000313" key="2">
    <source>
        <dbReference type="Proteomes" id="UP000299102"/>
    </source>
</evidence>
<comment type="caution">
    <text evidence="1">The sequence shown here is derived from an EMBL/GenBank/DDBJ whole genome shotgun (WGS) entry which is preliminary data.</text>
</comment>
<gene>
    <name evidence="1" type="ORF">EVAR_58028_1</name>
</gene>
<accession>A0A4C1ZKF0</accession>
<dbReference type="Proteomes" id="UP000299102">
    <property type="component" value="Unassembled WGS sequence"/>
</dbReference>
<dbReference type="EMBL" id="BGZK01001874">
    <property type="protein sequence ID" value="GBP87653.1"/>
    <property type="molecule type" value="Genomic_DNA"/>
</dbReference>
<dbReference type="AlphaFoldDB" id="A0A4C1ZKF0"/>
<keyword evidence="2" id="KW-1185">Reference proteome</keyword>
<sequence>MGEVPNPINRRLALALRRGFVSAGVIGDHSMAEKPSHMSICKHVPSAKVTFSRITQGALSAWRRPDNFPLNTCPKMVNCKLPTAADFDCNARKIKDSNSANFARL</sequence>